<evidence type="ECO:0000256" key="4">
    <source>
        <dbReference type="ARBA" id="ARBA00022840"/>
    </source>
</evidence>
<comment type="similarity">
    <text evidence="1">Belongs to the ABC transporter superfamily.</text>
</comment>
<dbReference type="AlphaFoldDB" id="A0A5M6ZG12"/>
<organism evidence="6 7">
    <name type="scientific">Alkalicaulis satelles</name>
    <dbReference type="NCBI Taxonomy" id="2609175"/>
    <lineage>
        <taxon>Bacteria</taxon>
        <taxon>Pseudomonadati</taxon>
        <taxon>Pseudomonadota</taxon>
        <taxon>Alphaproteobacteria</taxon>
        <taxon>Maricaulales</taxon>
        <taxon>Maricaulaceae</taxon>
        <taxon>Alkalicaulis</taxon>
    </lineage>
</organism>
<gene>
    <name evidence="6" type="ORF">F1654_07610</name>
</gene>
<proteinExistence type="inferred from homology"/>
<dbReference type="InterPro" id="IPR027417">
    <property type="entry name" value="P-loop_NTPase"/>
</dbReference>
<dbReference type="Gene3D" id="3.40.50.300">
    <property type="entry name" value="P-loop containing nucleotide triphosphate hydrolases"/>
    <property type="match status" value="1"/>
</dbReference>
<accession>A0A5M6ZG12</accession>
<dbReference type="SUPFAM" id="SSF52540">
    <property type="entry name" value="P-loop containing nucleoside triphosphate hydrolases"/>
    <property type="match status" value="1"/>
</dbReference>
<feature type="domain" description="ABC transporter" evidence="5">
    <location>
        <begin position="2"/>
        <end position="231"/>
    </location>
</feature>
<dbReference type="GO" id="GO:0005524">
    <property type="term" value="F:ATP binding"/>
    <property type="evidence" value="ECO:0007669"/>
    <property type="project" value="UniProtKB-KW"/>
</dbReference>
<dbReference type="EMBL" id="VWOJ01000002">
    <property type="protein sequence ID" value="KAA5803659.1"/>
    <property type="molecule type" value="Genomic_DNA"/>
</dbReference>
<evidence type="ECO:0000313" key="6">
    <source>
        <dbReference type="EMBL" id="KAA5803659.1"/>
    </source>
</evidence>
<dbReference type="Proteomes" id="UP000325122">
    <property type="component" value="Unassembled WGS sequence"/>
</dbReference>
<dbReference type="GO" id="GO:0016887">
    <property type="term" value="F:ATP hydrolysis activity"/>
    <property type="evidence" value="ECO:0007669"/>
    <property type="project" value="InterPro"/>
</dbReference>
<dbReference type="InterPro" id="IPR003593">
    <property type="entry name" value="AAA+_ATPase"/>
</dbReference>
<name>A0A5M6ZG12_9PROT</name>
<comment type="caution">
    <text evidence="6">The sequence shown here is derived from an EMBL/GenBank/DDBJ whole genome shotgun (WGS) entry which is preliminary data.</text>
</comment>
<evidence type="ECO:0000256" key="3">
    <source>
        <dbReference type="ARBA" id="ARBA00022741"/>
    </source>
</evidence>
<dbReference type="Pfam" id="PF00005">
    <property type="entry name" value="ABC_tran"/>
    <property type="match status" value="1"/>
</dbReference>
<protein>
    <submittedName>
        <fullName evidence="6">ABC transporter ATP-binding protein</fullName>
    </submittedName>
</protein>
<evidence type="ECO:0000259" key="5">
    <source>
        <dbReference type="PROSITE" id="PS50893"/>
    </source>
</evidence>
<keyword evidence="3" id="KW-0547">Nucleotide-binding</keyword>
<reference evidence="6 7" key="1">
    <citation type="submission" date="2019-09" db="EMBL/GenBank/DDBJ databases">
        <authorList>
            <person name="Kevbrin V."/>
            <person name="Grouzdev D.S."/>
        </authorList>
    </citation>
    <scope>NUCLEOTIDE SEQUENCE [LARGE SCALE GENOMIC DNA]</scope>
    <source>
        <strain evidence="6 7">G-192</strain>
    </source>
</reference>
<dbReference type="RefSeq" id="WP_150022927.1">
    <property type="nucleotide sequence ID" value="NZ_VWOJ01000002.1"/>
</dbReference>
<dbReference type="CDD" id="cd03230">
    <property type="entry name" value="ABC_DR_subfamily_A"/>
    <property type="match status" value="1"/>
</dbReference>
<evidence type="ECO:0000313" key="7">
    <source>
        <dbReference type="Proteomes" id="UP000325122"/>
    </source>
</evidence>
<keyword evidence="4 6" id="KW-0067">ATP-binding</keyword>
<keyword evidence="2" id="KW-0813">Transport</keyword>
<dbReference type="InterPro" id="IPR003439">
    <property type="entry name" value="ABC_transporter-like_ATP-bd"/>
</dbReference>
<dbReference type="PROSITE" id="PS50893">
    <property type="entry name" value="ABC_TRANSPORTER_2"/>
    <property type="match status" value="1"/>
</dbReference>
<sequence>MILADALVKTFAGKTAVDRVSFQVRQGEVLGFLGPNGAGKSTTMRMIAGCLEPDGGRAAVAGFDSAMQRRQAQSQLGYLPEGAPAYPAMTPRGFVRFSLRARGFSGAGLEAAAELALARASLGAAAERPIGTLSKGYKRRAALAAAIAHDPLVLILDEPTDGLDPNQKDGVRALITAMAPDKAIIISTHLLDEVEAICTRAILIAGGRVMADETPGALAKLGPQGDLPSAFRALTAPSGEVISHRPGRRAT</sequence>
<dbReference type="SMART" id="SM00382">
    <property type="entry name" value="AAA"/>
    <property type="match status" value="1"/>
</dbReference>
<keyword evidence="7" id="KW-1185">Reference proteome</keyword>
<evidence type="ECO:0000256" key="2">
    <source>
        <dbReference type="ARBA" id="ARBA00022448"/>
    </source>
</evidence>
<evidence type="ECO:0000256" key="1">
    <source>
        <dbReference type="ARBA" id="ARBA00005417"/>
    </source>
</evidence>
<dbReference type="PANTHER" id="PTHR43335">
    <property type="entry name" value="ABC TRANSPORTER, ATP-BINDING PROTEIN"/>
    <property type="match status" value="1"/>
</dbReference>